<evidence type="ECO:0000313" key="4">
    <source>
        <dbReference type="EMBL" id="KOF77945.1"/>
    </source>
</evidence>
<dbReference type="STRING" id="37653.A0A0L8GMT0"/>
<dbReference type="InterPro" id="IPR020843">
    <property type="entry name" value="ER"/>
</dbReference>
<dbReference type="PANTHER" id="PTHR44054">
    <property type="entry name" value="SYNAPTIC VESICLE MEMBRANE PROTEIN VAT-1 HOMOLOG-LIKE"/>
    <property type="match status" value="1"/>
</dbReference>
<dbReference type="Gene3D" id="3.90.180.10">
    <property type="entry name" value="Medium-chain alcohol dehydrogenases, catalytic domain"/>
    <property type="match status" value="1"/>
</dbReference>
<dbReference type="SUPFAM" id="SSF50129">
    <property type="entry name" value="GroES-like"/>
    <property type="match status" value="1"/>
</dbReference>
<feature type="compositionally biased region" description="Basic and acidic residues" evidence="2">
    <location>
        <begin position="377"/>
        <end position="389"/>
    </location>
</feature>
<sequence length="437" mass="47450">MPGDSSDDTTTSAQSKEATSTEDPAKTETPAPKEMKAVVLTGFGGLKMVKIQTKPQPIAGEGQVLIRVKACGVNFLDLVLRQGVIDNPPKTPVIMGYECAGVIEAIGEKVEGINVGDNVIALSEGQCWAEFASVPVKYVYKMPEGMSFHDAAAIAMNYLTAYILLFDIGNLRAGQSVLAHCIAGGVGQAIIQLSKTVDNVTLYGTASAHKHESLKDKVTHVYDHSLDYTQEIRKISPEGVDIVMDCLCGDDTNKGISLLKPMGRYILFGTSSVVTGETKSFFSFAKSWWQVDKISPLKLYDDNKFLAGFQLRQLLFRDNQHAYIQSQMDKLFKLYTDGIIKPVIDQVACFEDIAEAMQRLHDRKNIGKIILDPTVEPKGKSQAADEVKAPSESSATTVAKSEEDTGAEPPDTGSDESKEAKPEEAAEKTEEAAENAE</sequence>
<dbReference type="Pfam" id="PF08240">
    <property type="entry name" value="ADH_N"/>
    <property type="match status" value="1"/>
</dbReference>
<dbReference type="SUPFAM" id="SSF51735">
    <property type="entry name" value="NAD(P)-binding Rossmann-fold domains"/>
    <property type="match status" value="1"/>
</dbReference>
<dbReference type="KEGG" id="obi:106875997"/>
<organism evidence="4">
    <name type="scientific">Octopus bimaculoides</name>
    <name type="common">California two-spotted octopus</name>
    <dbReference type="NCBI Taxonomy" id="37653"/>
    <lineage>
        <taxon>Eukaryota</taxon>
        <taxon>Metazoa</taxon>
        <taxon>Spiralia</taxon>
        <taxon>Lophotrochozoa</taxon>
        <taxon>Mollusca</taxon>
        <taxon>Cephalopoda</taxon>
        <taxon>Coleoidea</taxon>
        <taxon>Octopodiformes</taxon>
        <taxon>Octopoda</taxon>
        <taxon>Incirrata</taxon>
        <taxon>Octopodidae</taxon>
        <taxon>Octopus</taxon>
    </lineage>
</organism>
<dbReference type="Pfam" id="PF13602">
    <property type="entry name" value="ADH_zinc_N_2"/>
    <property type="match status" value="1"/>
</dbReference>
<feature type="domain" description="Enoyl reductase (ER)" evidence="3">
    <location>
        <begin position="44"/>
        <end position="371"/>
    </location>
</feature>
<feature type="compositionally biased region" description="Basic and acidic residues" evidence="2">
    <location>
        <begin position="23"/>
        <end position="34"/>
    </location>
</feature>
<dbReference type="OMA" id="LVHPVID"/>
<evidence type="ECO:0000256" key="2">
    <source>
        <dbReference type="SAM" id="MobiDB-lite"/>
    </source>
</evidence>
<reference evidence="4" key="1">
    <citation type="submission" date="2015-07" db="EMBL/GenBank/DDBJ databases">
        <title>MeaNS - Measles Nucleotide Surveillance Program.</title>
        <authorList>
            <person name="Tran T."/>
            <person name="Druce J."/>
        </authorList>
    </citation>
    <scope>NUCLEOTIDE SEQUENCE</scope>
    <source>
        <strain evidence="4">UCB-OBI-ISO-001</strain>
        <tissue evidence="4">Gonad</tissue>
    </source>
</reference>
<dbReference type="InterPro" id="IPR013154">
    <property type="entry name" value="ADH-like_N"/>
</dbReference>
<evidence type="ECO:0000256" key="1">
    <source>
        <dbReference type="ARBA" id="ARBA00023002"/>
    </source>
</evidence>
<dbReference type="AlphaFoldDB" id="A0A0L8GMT0"/>
<dbReference type="PANTHER" id="PTHR44054:SF2">
    <property type="entry name" value="SYNAPTIC VESICLE MEMBRANE PROTEIN VAT-1 HOMOLOG-LIKE"/>
    <property type="match status" value="1"/>
</dbReference>
<accession>A0A0L8GMT0</accession>
<dbReference type="CDD" id="cd08275">
    <property type="entry name" value="MDR3"/>
    <property type="match status" value="1"/>
</dbReference>
<dbReference type="InterPro" id="IPR052100">
    <property type="entry name" value="SV-ATPase_mito-regulator"/>
</dbReference>
<feature type="compositionally biased region" description="Polar residues" evidence="2">
    <location>
        <begin position="13"/>
        <end position="22"/>
    </location>
</feature>
<feature type="region of interest" description="Disordered" evidence="2">
    <location>
        <begin position="377"/>
        <end position="437"/>
    </location>
</feature>
<dbReference type="GO" id="GO:0016491">
    <property type="term" value="F:oxidoreductase activity"/>
    <property type="evidence" value="ECO:0007669"/>
    <property type="project" value="UniProtKB-KW"/>
</dbReference>
<dbReference type="Gene3D" id="3.40.50.720">
    <property type="entry name" value="NAD(P)-binding Rossmann-like Domain"/>
    <property type="match status" value="1"/>
</dbReference>
<dbReference type="InterPro" id="IPR036291">
    <property type="entry name" value="NAD(P)-bd_dom_sf"/>
</dbReference>
<gene>
    <name evidence="4" type="ORF">OCBIM_22031489mg</name>
</gene>
<dbReference type="SMART" id="SM00829">
    <property type="entry name" value="PKS_ER"/>
    <property type="match status" value="1"/>
</dbReference>
<dbReference type="OrthoDB" id="203908at2759"/>
<dbReference type="InterPro" id="IPR011032">
    <property type="entry name" value="GroES-like_sf"/>
</dbReference>
<feature type="compositionally biased region" description="Basic and acidic residues" evidence="2">
    <location>
        <begin position="415"/>
        <end position="431"/>
    </location>
</feature>
<feature type="region of interest" description="Disordered" evidence="2">
    <location>
        <begin position="1"/>
        <end position="34"/>
    </location>
</feature>
<evidence type="ECO:0000259" key="3">
    <source>
        <dbReference type="SMART" id="SM00829"/>
    </source>
</evidence>
<name>A0A0L8GMT0_OCTBM</name>
<dbReference type="EMBL" id="KQ421261">
    <property type="protein sequence ID" value="KOF77945.1"/>
    <property type="molecule type" value="Genomic_DNA"/>
</dbReference>
<keyword evidence="1" id="KW-0560">Oxidoreductase</keyword>
<protein>
    <recommendedName>
        <fullName evidence="3">Enoyl reductase (ER) domain-containing protein</fullName>
    </recommendedName>
</protein>
<proteinExistence type="predicted"/>